<dbReference type="GO" id="GO:0000785">
    <property type="term" value="C:chromatin"/>
    <property type="evidence" value="ECO:0007669"/>
    <property type="project" value="TreeGrafter"/>
</dbReference>
<evidence type="ECO:0000313" key="7">
    <source>
        <dbReference type="EMBL" id="WPH00632.1"/>
    </source>
</evidence>
<name>A0AAQ3M929_9PEZI</name>
<evidence type="ECO:0000259" key="6">
    <source>
        <dbReference type="PROSITE" id="PS51044"/>
    </source>
</evidence>
<evidence type="ECO:0000313" key="8">
    <source>
        <dbReference type="Proteomes" id="UP001303373"/>
    </source>
</evidence>
<evidence type="ECO:0000256" key="3">
    <source>
        <dbReference type="ARBA" id="ARBA00022833"/>
    </source>
</evidence>
<keyword evidence="8" id="KW-1185">Reference proteome</keyword>
<dbReference type="Gene3D" id="3.30.40.10">
    <property type="entry name" value="Zinc/RING finger domain, C3HC4 (zinc finger)"/>
    <property type="match status" value="1"/>
</dbReference>
<dbReference type="PANTHER" id="PTHR10782">
    <property type="entry name" value="ZINC FINGER MIZ DOMAIN-CONTAINING PROTEIN"/>
    <property type="match status" value="1"/>
</dbReference>
<dbReference type="GO" id="GO:0008270">
    <property type="term" value="F:zinc ion binding"/>
    <property type="evidence" value="ECO:0007669"/>
    <property type="project" value="UniProtKB-KW"/>
</dbReference>
<feature type="compositionally biased region" description="Polar residues" evidence="5">
    <location>
        <begin position="64"/>
        <end position="91"/>
    </location>
</feature>
<keyword evidence="1" id="KW-0479">Metal-binding</keyword>
<evidence type="ECO:0000256" key="5">
    <source>
        <dbReference type="SAM" id="MobiDB-lite"/>
    </source>
</evidence>
<evidence type="ECO:0000256" key="4">
    <source>
        <dbReference type="PROSITE-ProRule" id="PRU00452"/>
    </source>
</evidence>
<dbReference type="AlphaFoldDB" id="A0AAQ3M929"/>
<dbReference type="Proteomes" id="UP001303373">
    <property type="component" value="Chromosome 4"/>
</dbReference>
<dbReference type="InterPro" id="IPR004181">
    <property type="entry name" value="Znf_MIZ"/>
</dbReference>
<sequence length="868" mass="96887">MIRPSQQGLLSPTPSEENKSTSPLMSNKATPNTVVIPSTGDTPHRLASKFIIYVPRQQDARPVSSINSMPTTILDQTHSTNNRRSLSSGQVAHSMLAPKPPPPHGSSMSSVPNPPAESLNQVPLQDASGLPLTQHHHRLPSQNCSTAPSPQSFQKPPSPPANRPLLSIPYSRDSLYKRTIDEIEPYLEKFSKPNKRMTLETGRIGLIREAISQDDYFCLVLCQLFCLRSFQPSSLPAAMMRVPEKAYKLLNTLLCPNSKLDKHISRWLTEFPQPIMQVYSSEVPERTKVYREAVERVVKFLVHLPLRYDTVVHGSNRGGVPPLVEEMSDKLYLDSPVLQATIFRAMARLKIEPLENSGHSANELVVAALVKMHQMNSIAFRQGHRHSNPTMAYQAIHIVMCEGQKYIQNCREQLRLQAFLSPSQQQPLPDFCPSHEPSNAFLLPGKSAPMIAVAHQRPNPYQQTQLTQPAMVESQPITNKPKTVSTTPQQSLFLRPSDKPRAQPLNPDSIRSALHQAHLRSPILRVKQMGGSMEPLYRFINGFVVRPTLTNQGLPMQTLTFNVPLGRIVTIPKALPLFVKGERQTLVMDEDNFTFRLRCVKLPSKGLPEESSWLTSDTVWPLHMMFDLNGQALEPRRKLHFGKNLPIDVTPFLKEGQNSLLVSVNRTSLDTDHSNFALAIEVVVASRHSTFLRNLPLTTADDSLKAICKSLNPPTSAATDDVDIAVTSSTLTINLLDPITTASVPTIPVRSTTCLHKDCFDLETFLATRPRCDDDKKAPTTVDCWRCPICSGDARPHLLRQDGFLKAVRFNLQKMGLLGETKAIVVLPDGSWCVKKEERTGVRSSNLEREESEMEGTKTKIIHVVELD</sequence>
<dbReference type="PANTHER" id="PTHR10782:SF4">
    <property type="entry name" value="TONALLI, ISOFORM E"/>
    <property type="match status" value="1"/>
</dbReference>
<organism evidence="7 8">
    <name type="scientific">Acrodontium crateriforme</name>
    <dbReference type="NCBI Taxonomy" id="150365"/>
    <lineage>
        <taxon>Eukaryota</taxon>
        <taxon>Fungi</taxon>
        <taxon>Dikarya</taxon>
        <taxon>Ascomycota</taxon>
        <taxon>Pezizomycotina</taxon>
        <taxon>Dothideomycetes</taxon>
        <taxon>Dothideomycetidae</taxon>
        <taxon>Mycosphaerellales</taxon>
        <taxon>Teratosphaeriaceae</taxon>
        <taxon>Acrodontium</taxon>
    </lineage>
</organism>
<evidence type="ECO:0000256" key="1">
    <source>
        <dbReference type="ARBA" id="ARBA00022723"/>
    </source>
</evidence>
<feature type="region of interest" description="Disordered" evidence="5">
    <location>
        <begin position="61"/>
        <end position="168"/>
    </location>
</feature>
<dbReference type="InterPro" id="IPR013083">
    <property type="entry name" value="Znf_RING/FYVE/PHD"/>
</dbReference>
<accession>A0AAQ3M929</accession>
<feature type="region of interest" description="Disordered" evidence="5">
    <location>
        <begin position="1"/>
        <end position="41"/>
    </location>
</feature>
<dbReference type="GO" id="GO:0016925">
    <property type="term" value="P:protein sumoylation"/>
    <property type="evidence" value="ECO:0007669"/>
    <property type="project" value="TreeGrafter"/>
</dbReference>
<dbReference type="PROSITE" id="PS51044">
    <property type="entry name" value="ZF_SP_RING"/>
    <property type="match status" value="1"/>
</dbReference>
<dbReference type="GO" id="GO:0061665">
    <property type="term" value="F:SUMO ligase activity"/>
    <property type="evidence" value="ECO:0007669"/>
    <property type="project" value="TreeGrafter"/>
</dbReference>
<dbReference type="EMBL" id="CP138583">
    <property type="protein sequence ID" value="WPH00632.1"/>
    <property type="molecule type" value="Genomic_DNA"/>
</dbReference>
<keyword evidence="2 4" id="KW-0863">Zinc-finger</keyword>
<protein>
    <recommendedName>
        <fullName evidence="6">SP-RING-type domain-containing protein</fullName>
    </recommendedName>
</protein>
<feature type="domain" description="SP-RING-type" evidence="6">
    <location>
        <begin position="720"/>
        <end position="814"/>
    </location>
</feature>
<evidence type="ECO:0000256" key="2">
    <source>
        <dbReference type="ARBA" id="ARBA00022771"/>
    </source>
</evidence>
<proteinExistence type="predicted"/>
<reference evidence="7 8" key="1">
    <citation type="submission" date="2023-11" db="EMBL/GenBank/DDBJ databases">
        <title>An acidophilic fungus is an integral part of prey digestion in a carnivorous sundew plant.</title>
        <authorList>
            <person name="Tsai I.J."/>
        </authorList>
    </citation>
    <scope>NUCLEOTIDE SEQUENCE [LARGE SCALE GENOMIC DNA]</scope>
    <source>
        <strain evidence="7">169a</strain>
    </source>
</reference>
<keyword evidence="3" id="KW-0862">Zinc</keyword>
<gene>
    <name evidence="7" type="ORF">R9X50_00346200</name>
</gene>